<dbReference type="AlphaFoldDB" id="A0A6P4E3Q6"/>
<dbReference type="OrthoDB" id="8049495at2759"/>
<organism evidence="1">
    <name type="scientific">Drosophila rhopaloa</name>
    <name type="common">Fruit fly</name>
    <dbReference type="NCBI Taxonomy" id="1041015"/>
    <lineage>
        <taxon>Eukaryota</taxon>
        <taxon>Metazoa</taxon>
        <taxon>Ecdysozoa</taxon>
        <taxon>Arthropoda</taxon>
        <taxon>Hexapoda</taxon>
        <taxon>Insecta</taxon>
        <taxon>Pterygota</taxon>
        <taxon>Neoptera</taxon>
        <taxon>Endopterygota</taxon>
        <taxon>Diptera</taxon>
        <taxon>Brachycera</taxon>
        <taxon>Muscomorpha</taxon>
        <taxon>Ephydroidea</taxon>
        <taxon>Drosophilidae</taxon>
        <taxon>Drosophila</taxon>
        <taxon>Sophophora</taxon>
    </lineage>
</organism>
<dbReference type="RefSeq" id="XP_016969878.2">
    <property type="nucleotide sequence ID" value="XM_017114389.2"/>
</dbReference>
<dbReference type="GeneID" id="108037738"/>
<proteinExistence type="predicted"/>
<gene>
    <name evidence="1" type="primary">LOC108037738</name>
</gene>
<dbReference type="RefSeq" id="XP_016969878.1">
    <property type="nucleotide sequence ID" value="XM_017114389.1"/>
</dbReference>
<accession>A0A6P4E3Q6</accession>
<name>A0A6P4E3Q6_DRORH</name>
<sequence>MIKKMDSVQREKDLIKMEMPRTRTLVTTSRADYVNHTGKAVHIPSIRKAQEDPSLITGHNWANLKVSGIENKTKTWPKSMDWREDYAQFIKRNKWCNEEIYKLLFLFPPVDFQILKDFVRDLRKTVYMHDYSRDDFVSFVSRRRVRNIKRFDSEDGDYLTTYGCFYNRLQEREPFKSSLYPERMLKDPNLDRVAKDLRKLFTKYNMTTYFDTICVPALMKAKNGIMPLAPIDRYQNRKY</sequence>
<protein>
    <submittedName>
        <fullName evidence="1">Uncharacterized protein LOC108037738</fullName>
    </submittedName>
</protein>
<evidence type="ECO:0000313" key="1">
    <source>
        <dbReference type="RefSeq" id="XP_016969878.1"/>
    </source>
</evidence>
<reference evidence="1" key="1">
    <citation type="submission" date="2025-08" db="UniProtKB">
        <authorList>
            <consortium name="RefSeq"/>
        </authorList>
    </citation>
    <scope>IDENTIFICATION</scope>
</reference>